<evidence type="ECO:0000256" key="8">
    <source>
        <dbReference type="HAMAP-Rule" id="MF_00332"/>
    </source>
</evidence>
<accession>A0A8J7F6H3</accession>
<dbReference type="InterPro" id="IPR018181">
    <property type="entry name" value="Heat_shock_70_CS"/>
</dbReference>
<keyword evidence="12" id="KW-1185">Reference proteome</keyword>
<evidence type="ECO:0000256" key="1">
    <source>
        <dbReference type="ARBA" id="ARBA00002290"/>
    </source>
</evidence>
<dbReference type="Gene3D" id="3.30.420.40">
    <property type="match status" value="2"/>
</dbReference>
<evidence type="ECO:0000256" key="4">
    <source>
        <dbReference type="ARBA" id="ARBA00022741"/>
    </source>
</evidence>
<dbReference type="Gene3D" id="2.60.34.10">
    <property type="entry name" value="Substrate Binding Domain Of DNAk, Chain A, domain 1"/>
    <property type="match status" value="1"/>
</dbReference>
<dbReference type="FunFam" id="2.60.34.10:FF:000014">
    <property type="entry name" value="Chaperone protein DnaK HSP70"/>
    <property type="match status" value="1"/>
</dbReference>
<evidence type="ECO:0000256" key="2">
    <source>
        <dbReference type="ARBA" id="ARBA00007381"/>
    </source>
</evidence>
<dbReference type="SUPFAM" id="SSF53067">
    <property type="entry name" value="Actin-like ATPase domain"/>
    <property type="match status" value="2"/>
</dbReference>
<dbReference type="InterPro" id="IPR013126">
    <property type="entry name" value="Hsp_70_fam"/>
</dbReference>
<comment type="similarity">
    <text evidence="2 8 9">Belongs to the heat shock protein 70 family.</text>
</comment>
<dbReference type="FunFam" id="3.30.420.40:FF:000004">
    <property type="entry name" value="Molecular chaperone DnaK"/>
    <property type="match status" value="1"/>
</dbReference>
<evidence type="ECO:0000256" key="3">
    <source>
        <dbReference type="ARBA" id="ARBA00022553"/>
    </source>
</evidence>
<feature type="modified residue" description="Phosphothreonine; by autocatalysis" evidence="8">
    <location>
        <position position="197"/>
    </location>
</feature>
<sequence>MGKVIGIDLGTTNSCVAVLEGGQPLVIANSEGGRTTPSIVGFGKGGERLVGPLAKRQAVTNAENTIFSIKRFIGRRWDDTQEERARVPYTSIKGRDDTVDVQIRGRNYTPQEVSAMILHKLKQDAESFLGEEVTQVVITVPAYFTDAQRQATKDAGTIAGLEVLRIINEPTAAALAFGLDKQDEEQLILVFDLGGGTFDVSILQLGDGVFEVKATCGNNHLGGDDFDNCIVQWMMEFFYQQEKIDLSEDKMALQRLREAAEKAKIELSTMANTSINLPFITANESGPKHLEMELSRSKFEELSSHLIETIVEPMAQSLKDAELKPDQIDKIILVGGSTRIPAVQNALIKFFGGKAPDRSVNPDEAVALGAAIQAGVLGGEVDNLLLLDVTPLSLGLETLGEVFTKIIERNTTIPTSKSQIFSTAVDGQNSVEIHVLQGERAMARDNKSLGKFLLNGIPPAPRGVPQIEVSFEIDVNGILKVSAQDKGTGREQSIRITNTGGLSQSEVERMRQEAEVYAEQDRKRLELIELTNQANTLLHSYQLNLSCNAKLIDEHLKVSIDEKLVKLQAAMGNSGISVAEFKQNLDEFQETLFAIGAEVYNRSNTGINEETGETASNPEITEDTQASKEAFASQFNFDFEDDNTFQTDYEAID</sequence>
<dbReference type="InterPro" id="IPR043129">
    <property type="entry name" value="ATPase_NBD"/>
</dbReference>
<name>A0A8J7F6H3_9CYAN</name>
<dbReference type="EMBL" id="JADEWL010000075">
    <property type="protein sequence ID" value="MBE9214880.1"/>
    <property type="molecule type" value="Genomic_DNA"/>
</dbReference>
<keyword evidence="6 8" id="KW-0346">Stress response</keyword>
<dbReference type="AlphaFoldDB" id="A0A8J7F6H3"/>
<proteinExistence type="evidence at transcript level"/>
<evidence type="ECO:0000256" key="6">
    <source>
        <dbReference type="ARBA" id="ARBA00023016"/>
    </source>
</evidence>
<dbReference type="SUPFAM" id="SSF100920">
    <property type="entry name" value="Heat shock protein 70kD (HSP70), peptide-binding domain"/>
    <property type="match status" value="1"/>
</dbReference>
<dbReference type="NCBIfam" id="NF009947">
    <property type="entry name" value="PRK13411.1"/>
    <property type="match status" value="1"/>
</dbReference>
<dbReference type="GO" id="GO:0140662">
    <property type="term" value="F:ATP-dependent protein folding chaperone"/>
    <property type="evidence" value="ECO:0007669"/>
    <property type="project" value="InterPro"/>
</dbReference>
<keyword evidence="10" id="KW-0175">Coiled coil</keyword>
<dbReference type="PROSITE" id="PS00329">
    <property type="entry name" value="HSP70_2"/>
    <property type="match status" value="1"/>
</dbReference>
<protein>
    <recommendedName>
        <fullName evidence="8">Chaperone protein DnaK</fullName>
    </recommendedName>
    <alternativeName>
        <fullName evidence="8">HSP70</fullName>
    </alternativeName>
    <alternativeName>
        <fullName evidence="8">Heat shock 70 kDa protein</fullName>
    </alternativeName>
    <alternativeName>
        <fullName evidence="8">Heat shock protein 70</fullName>
    </alternativeName>
</protein>
<dbReference type="CDD" id="cd10234">
    <property type="entry name" value="ASKHA_NBD_HSP70_DnaK-like"/>
    <property type="match status" value="1"/>
</dbReference>
<dbReference type="PRINTS" id="PR00301">
    <property type="entry name" value="HEATSHOCK70"/>
</dbReference>
<comment type="induction">
    <text evidence="8">By stress conditions e.g. heat shock.</text>
</comment>
<dbReference type="GO" id="GO:0051082">
    <property type="term" value="F:unfolded protein binding"/>
    <property type="evidence" value="ECO:0007669"/>
    <property type="project" value="InterPro"/>
</dbReference>
<evidence type="ECO:0000256" key="5">
    <source>
        <dbReference type="ARBA" id="ARBA00022840"/>
    </source>
</evidence>
<evidence type="ECO:0000256" key="10">
    <source>
        <dbReference type="SAM" id="Coils"/>
    </source>
</evidence>
<keyword evidence="3 8" id="KW-0597">Phosphoprotein</keyword>
<evidence type="ECO:0000313" key="11">
    <source>
        <dbReference type="EMBL" id="MBE9214880.1"/>
    </source>
</evidence>
<comment type="function">
    <text evidence="1 8">Acts as a chaperone.</text>
</comment>
<organism evidence="11 12">
    <name type="scientific">Plectonema cf. radiosum LEGE 06105</name>
    <dbReference type="NCBI Taxonomy" id="945769"/>
    <lineage>
        <taxon>Bacteria</taxon>
        <taxon>Bacillati</taxon>
        <taxon>Cyanobacteriota</taxon>
        <taxon>Cyanophyceae</taxon>
        <taxon>Oscillatoriophycideae</taxon>
        <taxon>Oscillatoriales</taxon>
        <taxon>Microcoleaceae</taxon>
        <taxon>Plectonema</taxon>
    </lineage>
</organism>
<keyword evidence="7 8" id="KW-0143">Chaperone</keyword>
<dbReference type="Pfam" id="PF00012">
    <property type="entry name" value="HSP70"/>
    <property type="match status" value="1"/>
</dbReference>
<comment type="caution">
    <text evidence="11">The sequence shown here is derived from an EMBL/GenBank/DDBJ whole genome shotgun (WGS) entry which is preliminary data.</text>
</comment>
<dbReference type="Proteomes" id="UP000620559">
    <property type="component" value="Unassembled WGS sequence"/>
</dbReference>
<reference evidence="11" key="1">
    <citation type="submission" date="2020-10" db="EMBL/GenBank/DDBJ databases">
        <authorList>
            <person name="Castelo-Branco R."/>
            <person name="Eusebio N."/>
            <person name="Adriana R."/>
            <person name="Vieira A."/>
            <person name="Brugerolle De Fraissinette N."/>
            <person name="Rezende De Castro R."/>
            <person name="Schneider M.P."/>
            <person name="Vasconcelos V."/>
            <person name="Leao P.N."/>
        </authorList>
    </citation>
    <scope>NUCLEOTIDE SEQUENCE</scope>
    <source>
        <strain evidence="11">LEGE 06105</strain>
    </source>
</reference>
<dbReference type="PANTHER" id="PTHR19375">
    <property type="entry name" value="HEAT SHOCK PROTEIN 70KDA"/>
    <property type="match status" value="1"/>
</dbReference>
<dbReference type="NCBIfam" id="NF001413">
    <property type="entry name" value="PRK00290.1"/>
    <property type="match status" value="1"/>
</dbReference>
<dbReference type="Gene3D" id="3.90.640.10">
    <property type="entry name" value="Actin, Chain A, domain 4"/>
    <property type="match status" value="1"/>
</dbReference>
<dbReference type="NCBIfam" id="TIGR02350">
    <property type="entry name" value="prok_dnaK"/>
    <property type="match status" value="1"/>
</dbReference>
<dbReference type="HAMAP" id="MF_00332">
    <property type="entry name" value="DnaK"/>
    <property type="match status" value="1"/>
</dbReference>
<dbReference type="GO" id="GO:0005524">
    <property type="term" value="F:ATP binding"/>
    <property type="evidence" value="ECO:0007669"/>
    <property type="project" value="UniProtKB-UniRule"/>
</dbReference>
<feature type="coiled-coil region" evidence="10">
    <location>
        <begin position="243"/>
        <end position="273"/>
    </location>
</feature>
<dbReference type="InterPro" id="IPR012725">
    <property type="entry name" value="Chaperone_DnaK"/>
</dbReference>
<dbReference type="InterPro" id="IPR029047">
    <property type="entry name" value="HSP70_peptide-bd_sf"/>
</dbReference>
<keyword evidence="5 8" id="KW-0067">ATP-binding</keyword>
<dbReference type="RefSeq" id="WP_193922844.1">
    <property type="nucleotide sequence ID" value="NZ_JADEWL010000075.1"/>
</dbReference>
<evidence type="ECO:0000256" key="9">
    <source>
        <dbReference type="RuleBase" id="RU003322"/>
    </source>
</evidence>
<dbReference type="FunFam" id="3.90.640.10:FF:000003">
    <property type="entry name" value="Molecular chaperone DnaK"/>
    <property type="match status" value="1"/>
</dbReference>
<dbReference type="PROSITE" id="PS00297">
    <property type="entry name" value="HSP70_1"/>
    <property type="match status" value="1"/>
</dbReference>
<evidence type="ECO:0000256" key="7">
    <source>
        <dbReference type="ARBA" id="ARBA00023186"/>
    </source>
</evidence>
<keyword evidence="4 8" id="KW-0547">Nucleotide-binding</keyword>
<evidence type="ECO:0000313" key="12">
    <source>
        <dbReference type="Proteomes" id="UP000620559"/>
    </source>
</evidence>
<gene>
    <name evidence="8 11" type="primary">dnaK</name>
    <name evidence="11" type="ORF">IQ247_19755</name>
</gene>